<evidence type="ECO:0000313" key="9">
    <source>
        <dbReference type="EMBL" id="MBB5219138.1"/>
    </source>
</evidence>
<dbReference type="PANTHER" id="PTHR30193:SF37">
    <property type="entry name" value="INNER MEMBRANE ABC TRANSPORTER PERMEASE PROTEIN YCJO"/>
    <property type="match status" value="1"/>
</dbReference>
<proteinExistence type="inferred from homology"/>
<keyword evidence="9" id="KW-0762">Sugar transport</keyword>
<evidence type="ECO:0000256" key="7">
    <source>
        <dbReference type="RuleBase" id="RU363032"/>
    </source>
</evidence>
<evidence type="ECO:0000256" key="5">
    <source>
        <dbReference type="ARBA" id="ARBA00022989"/>
    </source>
</evidence>
<feature type="transmembrane region" description="Helical" evidence="7">
    <location>
        <begin position="214"/>
        <end position="239"/>
    </location>
</feature>
<keyword evidence="6 7" id="KW-0472">Membrane</keyword>
<dbReference type="SUPFAM" id="SSF161098">
    <property type="entry name" value="MetI-like"/>
    <property type="match status" value="1"/>
</dbReference>
<gene>
    <name evidence="9" type="ORF">HNP77_001507</name>
</gene>
<organism evidence="9 10">
    <name type="scientific">Treponema rectale</name>
    <dbReference type="NCBI Taxonomy" id="744512"/>
    <lineage>
        <taxon>Bacteria</taxon>
        <taxon>Pseudomonadati</taxon>
        <taxon>Spirochaetota</taxon>
        <taxon>Spirochaetia</taxon>
        <taxon>Spirochaetales</taxon>
        <taxon>Treponemataceae</taxon>
        <taxon>Treponema</taxon>
    </lineage>
</organism>
<feature type="transmembrane region" description="Helical" evidence="7">
    <location>
        <begin position="20"/>
        <end position="40"/>
    </location>
</feature>
<evidence type="ECO:0000256" key="1">
    <source>
        <dbReference type="ARBA" id="ARBA00004651"/>
    </source>
</evidence>
<keyword evidence="3" id="KW-1003">Cell membrane</keyword>
<name>A0A840SG53_9SPIR</name>
<feature type="transmembrane region" description="Helical" evidence="7">
    <location>
        <begin position="116"/>
        <end position="140"/>
    </location>
</feature>
<dbReference type="InterPro" id="IPR000515">
    <property type="entry name" value="MetI-like"/>
</dbReference>
<protein>
    <submittedName>
        <fullName evidence="9">Multiple sugar transport system permease protein</fullName>
    </submittedName>
</protein>
<dbReference type="GO" id="GO:0055085">
    <property type="term" value="P:transmembrane transport"/>
    <property type="evidence" value="ECO:0007669"/>
    <property type="project" value="InterPro"/>
</dbReference>
<dbReference type="CDD" id="cd06261">
    <property type="entry name" value="TM_PBP2"/>
    <property type="match status" value="1"/>
</dbReference>
<comment type="subcellular location">
    <subcellularLocation>
        <location evidence="1 7">Cell membrane</location>
        <topology evidence="1 7">Multi-pass membrane protein</topology>
    </subcellularLocation>
</comment>
<dbReference type="AlphaFoldDB" id="A0A840SG53"/>
<evidence type="ECO:0000256" key="2">
    <source>
        <dbReference type="ARBA" id="ARBA00022448"/>
    </source>
</evidence>
<evidence type="ECO:0000256" key="6">
    <source>
        <dbReference type="ARBA" id="ARBA00023136"/>
    </source>
</evidence>
<dbReference type="EMBL" id="JACHFR010000002">
    <property type="protein sequence ID" value="MBB5219138.1"/>
    <property type="molecule type" value="Genomic_DNA"/>
</dbReference>
<dbReference type="InterPro" id="IPR035906">
    <property type="entry name" value="MetI-like_sf"/>
</dbReference>
<feature type="transmembrane region" description="Helical" evidence="7">
    <location>
        <begin position="168"/>
        <end position="193"/>
    </location>
</feature>
<feature type="transmembrane region" description="Helical" evidence="7">
    <location>
        <begin position="275"/>
        <end position="299"/>
    </location>
</feature>
<evidence type="ECO:0000259" key="8">
    <source>
        <dbReference type="PROSITE" id="PS50928"/>
    </source>
</evidence>
<reference evidence="9 10" key="1">
    <citation type="submission" date="2020-08" db="EMBL/GenBank/DDBJ databases">
        <title>Genomic Encyclopedia of Type Strains, Phase IV (KMG-IV): sequencing the most valuable type-strain genomes for metagenomic binning, comparative biology and taxonomic classification.</title>
        <authorList>
            <person name="Goeker M."/>
        </authorList>
    </citation>
    <scope>NUCLEOTIDE SEQUENCE [LARGE SCALE GENOMIC DNA]</scope>
    <source>
        <strain evidence="9 10">DSM 103679</strain>
    </source>
</reference>
<keyword evidence="4 7" id="KW-0812">Transmembrane</keyword>
<keyword evidence="10" id="KW-1185">Reference proteome</keyword>
<dbReference type="RefSeq" id="WP_221266549.1">
    <property type="nucleotide sequence ID" value="NZ_JACHFR010000002.1"/>
</dbReference>
<sequence>MDGENKMKKKKNITYDRWGYFFIAPFFIVFIIFSLIPLLSTFANSLFENYRIGLEEVGPNFIGLENYKKVFESDILRYTKNTFVMWILGFIPQILFSLVLSVWFTNSELRLRFKQFFKTVIYMPNLIMASAFAMLFFTLFSPEGPVNSILIKFGLITQNIRYFESTNWVHVLVAVMNCLMWYGNTTILLMAGIMGIDESLFEAARIDGASPLQIFFRITLPLLMPIFVYVIITSLIGGIQMFDIPQILTNGEGVPDRTSMTIIMYLNKHLTNKNYGMAGAVSVLTFAITGILSFSVYSITMRQFKNPKGGRK</sequence>
<dbReference type="GO" id="GO:0005886">
    <property type="term" value="C:plasma membrane"/>
    <property type="evidence" value="ECO:0007669"/>
    <property type="project" value="UniProtKB-SubCell"/>
</dbReference>
<comment type="similarity">
    <text evidence="7">Belongs to the binding-protein-dependent transport system permease family.</text>
</comment>
<accession>A0A840SG53</accession>
<feature type="domain" description="ABC transmembrane type-1" evidence="8">
    <location>
        <begin position="79"/>
        <end position="296"/>
    </location>
</feature>
<dbReference type="PROSITE" id="PS50928">
    <property type="entry name" value="ABC_TM1"/>
    <property type="match status" value="1"/>
</dbReference>
<dbReference type="Gene3D" id="1.10.3720.10">
    <property type="entry name" value="MetI-like"/>
    <property type="match status" value="1"/>
</dbReference>
<dbReference type="Proteomes" id="UP000578697">
    <property type="component" value="Unassembled WGS sequence"/>
</dbReference>
<dbReference type="Pfam" id="PF00528">
    <property type="entry name" value="BPD_transp_1"/>
    <property type="match status" value="1"/>
</dbReference>
<dbReference type="PANTHER" id="PTHR30193">
    <property type="entry name" value="ABC TRANSPORTER PERMEASE PROTEIN"/>
    <property type="match status" value="1"/>
</dbReference>
<evidence type="ECO:0000313" key="10">
    <source>
        <dbReference type="Proteomes" id="UP000578697"/>
    </source>
</evidence>
<evidence type="ECO:0000256" key="4">
    <source>
        <dbReference type="ARBA" id="ARBA00022692"/>
    </source>
</evidence>
<evidence type="ECO:0000256" key="3">
    <source>
        <dbReference type="ARBA" id="ARBA00022475"/>
    </source>
</evidence>
<feature type="transmembrane region" description="Helical" evidence="7">
    <location>
        <begin position="83"/>
        <end position="104"/>
    </location>
</feature>
<comment type="caution">
    <text evidence="9">The sequence shown here is derived from an EMBL/GenBank/DDBJ whole genome shotgun (WGS) entry which is preliminary data.</text>
</comment>
<dbReference type="InterPro" id="IPR051393">
    <property type="entry name" value="ABC_transporter_permease"/>
</dbReference>
<keyword evidence="2 7" id="KW-0813">Transport</keyword>
<keyword evidence="5 7" id="KW-1133">Transmembrane helix</keyword>